<evidence type="ECO:0000313" key="7">
    <source>
        <dbReference type="Proteomes" id="UP000243459"/>
    </source>
</evidence>
<dbReference type="EC" id="3.1.1.-" evidence="5"/>
<dbReference type="Pfam" id="PF03283">
    <property type="entry name" value="PAE"/>
    <property type="match status" value="1"/>
</dbReference>
<proteinExistence type="inferred from homology"/>
<evidence type="ECO:0000256" key="5">
    <source>
        <dbReference type="RuleBase" id="RU363114"/>
    </source>
</evidence>
<dbReference type="Gramene" id="ONK56973">
    <property type="protein sequence ID" value="ONK56973"/>
    <property type="gene ID" value="A4U43_C10F15240"/>
</dbReference>
<protein>
    <recommendedName>
        <fullName evidence="5">Pectin acetylesterase</fullName>
        <ecNumber evidence="5">3.1.1.-</ecNumber>
    </recommendedName>
</protein>
<dbReference type="Proteomes" id="UP000243459">
    <property type="component" value="Chromosome 10"/>
</dbReference>
<sequence length="380" mass="43045">CLDGSPPGYHLHRGFGSGAQNWILQMEGGAWCNDELSCYLRSKTAYGSSLYMGSWNFSGILSNDPNMNPDFYNWNRVFLRYCDGASFAGNSEYRNGTKRLYFRGLRIWDAIVHDLFPEGLQHAEKALLSGCSAGGLATFLHCDNFSQLFPETTIVKCMSDAGFFLDVKDKSGYNNIRHFFRSLVKFQGVEQSLSEKCVNSHHDPYLCFFPQHALKHIRIPYFVLNSAYDVTQVDNIFVPLSSDPCGHWKNCKLNYTMCTPNEINILQGYRSQMLKALRSTKFLENGGGMFINSCFSHCQSEEQYSWFAPLSPKVHNKTIAVAVGDWYFGREVSVEVDCPYPCNPTCLKPNSLIQIVDLQGRAQNLNVTEKNPHKKNSCSH</sequence>
<dbReference type="EMBL" id="CM007390">
    <property type="protein sequence ID" value="ONK56973.1"/>
    <property type="molecule type" value="Genomic_DNA"/>
</dbReference>
<dbReference type="AlphaFoldDB" id="A0A5P1E4S4"/>
<name>A0A5P1E4S4_ASPOF</name>
<evidence type="ECO:0000313" key="6">
    <source>
        <dbReference type="EMBL" id="ONK56973.1"/>
    </source>
</evidence>
<accession>A0A5P1E4S4</accession>
<dbReference type="GO" id="GO:0016787">
    <property type="term" value="F:hydrolase activity"/>
    <property type="evidence" value="ECO:0007669"/>
    <property type="project" value="UniProtKB-KW"/>
</dbReference>
<evidence type="ECO:0000256" key="1">
    <source>
        <dbReference type="ARBA" id="ARBA00003534"/>
    </source>
</evidence>
<keyword evidence="5" id="KW-0961">Cell wall biogenesis/degradation</keyword>
<gene>
    <name evidence="6" type="ORF">A4U43_C10F15240</name>
</gene>
<evidence type="ECO:0000256" key="4">
    <source>
        <dbReference type="ARBA" id="ARBA00022512"/>
    </source>
</evidence>
<dbReference type="InterPro" id="IPR004963">
    <property type="entry name" value="PAE/NOTUM"/>
</dbReference>
<evidence type="ECO:0000256" key="2">
    <source>
        <dbReference type="ARBA" id="ARBA00004191"/>
    </source>
</evidence>
<dbReference type="OMA" id="NDELSCY"/>
<dbReference type="GO" id="GO:0071555">
    <property type="term" value="P:cell wall organization"/>
    <property type="evidence" value="ECO:0007669"/>
    <property type="project" value="UniProtKB-KW"/>
</dbReference>
<keyword evidence="5" id="KW-0378">Hydrolase</keyword>
<dbReference type="PANTHER" id="PTHR21562:SF69">
    <property type="entry name" value="PECTIN ACETYLESTERASE 9"/>
    <property type="match status" value="1"/>
</dbReference>
<keyword evidence="5" id="KW-0964">Secreted</keyword>
<comment type="function">
    <text evidence="1 5">Hydrolyzes acetyl esters in homogalacturonan regions of pectin. In type I primary cell wall, galacturonic acid residues of pectin can be acetylated at the O-2 and O-3 positions. Decreasing the degree of acetylation of pectin gels in vitro alters their physical properties.</text>
</comment>
<keyword evidence="4 5" id="KW-0134">Cell wall</keyword>
<reference evidence="7" key="1">
    <citation type="journal article" date="2017" name="Nat. Commun.">
        <title>The asparagus genome sheds light on the origin and evolution of a young Y chromosome.</title>
        <authorList>
            <person name="Harkess A."/>
            <person name="Zhou J."/>
            <person name="Xu C."/>
            <person name="Bowers J.E."/>
            <person name="Van der Hulst R."/>
            <person name="Ayyampalayam S."/>
            <person name="Mercati F."/>
            <person name="Riccardi P."/>
            <person name="McKain M.R."/>
            <person name="Kakrana A."/>
            <person name="Tang H."/>
            <person name="Ray J."/>
            <person name="Groenendijk J."/>
            <person name="Arikit S."/>
            <person name="Mathioni S.M."/>
            <person name="Nakano M."/>
            <person name="Shan H."/>
            <person name="Telgmann-Rauber A."/>
            <person name="Kanno A."/>
            <person name="Yue Z."/>
            <person name="Chen H."/>
            <person name="Li W."/>
            <person name="Chen Y."/>
            <person name="Xu X."/>
            <person name="Zhang Y."/>
            <person name="Luo S."/>
            <person name="Chen H."/>
            <person name="Gao J."/>
            <person name="Mao Z."/>
            <person name="Pires J.C."/>
            <person name="Luo M."/>
            <person name="Kudrna D."/>
            <person name="Wing R.A."/>
            <person name="Meyers B.C."/>
            <person name="Yi K."/>
            <person name="Kong H."/>
            <person name="Lavrijsen P."/>
            <person name="Sunseri F."/>
            <person name="Falavigna A."/>
            <person name="Ye Y."/>
            <person name="Leebens-Mack J.H."/>
            <person name="Chen G."/>
        </authorList>
    </citation>
    <scope>NUCLEOTIDE SEQUENCE [LARGE SCALE GENOMIC DNA]</scope>
    <source>
        <strain evidence="7">cv. DH0086</strain>
    </source>
</reference>
<evidence type="ECO:0000256" key="3">
    <source>
        <dbReference type="ARBA" id="ARBA00005784"/>
    </source>
</evidence>
<organism evidence="6 7">
    <name type="scientific">Asparagus officinalis</name>
    <name type="common">Garden asparagus</name>
    <dbReference type="NCBI Taxonomy" id="4686"/>
    <lineage>
        <taxon>Eukaryota</taxon>
        <taxon>Viridiplantae</taxon>
        <taxon>Streptophyta</taxon>
        <taxon>Embryophyta</taxon>
        <taxon>Tracheophyta</taxon>
        <taxon>Spermatophyta</taxon>
        <taxon>Magnoliopsida</taxon>
        <taxon>Liliopsida</taxon>
        <taxon>Asparagales</taxon>
        <taxon>Asparagaceae</taxon>
        <taxon>Asparagoideae</taxon>
        <taxon>Asparagus</taxon>
    </lineage>
</organism>
<keyword evidence="7" id="KW-1185">Reference proteome</keyword>
<comment type="similarity">
    <text evidence="3 5">Belongs to the pectinacetylesterase family.</text>
</comment>
<feature type="non-terminal residue" evidence="6">
    <location>
        <position position="1"/>
    </location>
</feature>
<dbReference type="PANTHER" id="PTHR21562">
    <property type="entry name" value="NOTUM-RELATED"/>
    <property type="match status" value="1"/>
</dbReference>
<comment type="subcellular location">
    <subcellularLocation>
        <location evidence="2 5">Secreted</location>
        <location evidence="2 5">Cell wall</location>
    </subcellularLocation>
</comment>